<feature type="transmembrane region" description="Helical" evidence="5">
    <location>
        <begin position="275"/>
        <end position="295"/>
    </location>
</feature>
<keyword evidence="2 5" id="KW-0812">Transmembrane</keyword>
<sequence>MTNLVMMVYLERKIAARIMDRRGPMLSFYALKEVFDDLGGGGARNIIKNYSGIGFLQNVADGIKFFTKEAIFPEKSDKLLFSIAPIMFISSSVVLFGLVPLSDRFAANAAPAGVLLVMAAFSVAPVSILAAGWAANNKYTLIGGMRSAAQLMAYEIPLLLSMAGVFLVAGSFHPVDIVQQQQEATWLLGLPMWNIIPQFIGFVVFMICILAEVERTPFDLPEAEAELVEGWTTEYSGMRFGLFLMAEYIRGFAGAAVATILFLGGWTGPGLIPEFWFLLKVYSIFVFFVFLRWTVPRIRTDQILILGWKRLLPLSILNLVIVILMTEFSSGVL</sequence>
<evidence type="ECO:0000313" key="6">
    <source>
        <dbReference type="EMBL" id="OIR15226.1"/>
    </source>
</evidence>
<evidence type="ECO:0000256" key="5">
    <source>
        <dbReference type="SAM" id="Phobius"/>
    </source>
</evidence>
<keyword evidence="4 5" id="KW-0472">Membrane</keyword>
<dbReference type="Proteomes" id="UP000183815">
    <property type="component" value="Unassembled WGS sequence"/>
</dbReference>
<feature type="transmembrane region" description="Helical" evidence="5">
    <location>
        <begin position="79"/>
        <end position="101"/>
    </location>
</feature>
<evidence type="ECO:0000256" key="1">
    <source>
        <dbReference type="ARBA" id="ARBA00004141"/>
    </source>
</evidence>
<accession>A0A1J5T2Y5</accession>
<comment type="caution">
    <text evidence="6">The sequence shown here is derived from an EMBL/GenBank/DDBJ whole genome shotgun (WGS) entry which is preliminary data.</text>
</comment>
<evidence type="ECO:0000313" key="7">
    <source>
        <dbReference type="Proteomes" id="UP000183815"/>
    </source>
</evidence>
<dbReference type="PROSITE" id="PS00668">
    <property type="entry name" value="COMPLEX1_ND1_2"/>
    <property type="match status" value="1"/>
</dbReference>
<proteinExistence type="inferred from homology"/>
<feature type="transmembrane region" description="Helical" evidence="5">
    <location>
        <begin position="113"/>
        <end position="135"/>
    </location>
</feature>
<evidence type="ECO:0000256" key="2">
    <source>
        <dbReference type="ARBA" id="ARBA00022692"/>
    </source>
</evidence>
<feature type="transmembrane region" description="Helical" evidence="5">
    <location>
        <begin position="156"/>
        <end position="175"/>
    </location>
</feature>
<name>A0A1J5T2Y5_9ARCH</name>
<dbReference type="PANTHER" id="PTHR11432">
    <property type="entry name" value="NADH DEHYDROGENASE SUBUNIT 1"/>
    <property type="match status" value="1"/>
</dbReference>
<keyword evidence="3 5" id="KW-1133">Transmembrane helix</keyword>
<evidence type="ECO:0008006" key="8">
    <source>
        <dbReference type="Google" id="ProtNLM"/>
    </source>
</evidence>
<dbReference type="InterPro" id="IPR018086">
    <property type="entry name" value="NADH_UbQ_OxRdtase_su1_CS"/>
</dbReference>
<feature type="transmembrane region" description="Helical" evidence="5">
    <location>
        <begin position="195"/>
        <end position="213"/>
    </location>
</feature>
<organism evidence="6 7">
    <name type="scientific">Marine Group III euryarchaeote CG-Bathy1</name>
    <dbReference type="NCBI Taxonomy" id="1889001"/>
    <lineage>
        <taxon>Archaea</taxon>
        <taxon>Methanobacteriati</taxon>
        <taxon>Thermoplasmatota</taxon>
        <taxon>Thermoplasmata</taxon>
        <taxon>Candidatus Thermoprofundales</taxon>
    </lineage>
</organism>
<dbReference type="EMBL" id="MIYU01000017">
    <property type="protein sequence ID" value="OIR15226.1"/>
    <property type="molecule type" value="Genomic_DNA"/>
</dbReference>
<evidence type="ECO:0000256" key="4">
    <source>
        <dbReference type="ARBA" id="ARBA00023136"/>
    </source>
</evidence>
<dbReference type="GO" id="GO:0003954">
    <property type="term" value="F:NADH dehydrogenase activity"/>
    <property type="evidence" value="ECO:0007669"/>
    <property type="project" value="TreeGrafter"/>
</dbReference>
<gene>
    <name evidence="6" type="ORF">BEU04_02500</name>
</gene>
<dbReference type="Pfam" id="PF00146">
    <property type="entry name" value="NADHdh"/>
    <property type="match status" value="1"/>
</dbReference>
<dbReference type="PANTHER" id="PTHR11432:SF3">
    <property type="entry name" value="NADH-UBIQUINONE OXIDOREDUCTASE CHAIN 1"/>
    <property type="match status" value="1"/>
</dbReference>
<feature type="transmembrane region" description="Helical" evidence="5">
    <location>
        <begin position="307"/>
        <end position="326"/>
    </location>
</feature>
<dbReference type="HAMAP" id="MF_01350">
    <property type="entry name" value="NDH1_NuoH"/>
    <property type="match status" value="1"/>
</dbReference>
<reference evidence="6 7" key="1">
    <citation type="submission" date="2016-08" db="EMBL/GenBank/DDBJ databases">
        <title>New Insights into Marine Group III Euryarchaeota, from dark to light.</title>
        <authorList>
            <person name="Haro-Moreno J.M."/>
            <person name="Rodriguez-Valera F."/>
            <person name="Lopez-Garcia P."/>
            <person name="Moreira D."/>
            <person name="Martin-Cuadrado A.B."/>
        </authorList>
    </citation>
    <scope>NUCLEOTIDE SEQUENCE [LARGE SCALE GENOMIC DNA]</scope>
    <source>
        <strain evidence="6">CG-Bathy1</strain>
    </source>
</reference>
<protein>
    <recommendedName>
        <fullName evidence="8">NADH-quinone oxidoreductase subunit H</fullName>
    </recommendedName>
</protein>
<evidence type="ECO:0000256" key="3">
    <source>
        <dbReference type="ARBA" id="ARBA00022989"/>
    </source>
</evidence>
<feature type="transmembrane region" description="Helical" evidence="5">
    <location>
        <begin position="248"/>
        <end position="269"/>
    </location>
</feature>
<dbReference type="GO" id="GO:0009060">
    <property type="term" value="P:aerobic respiration"/>
    <property type="evidence" value="ECO:0007669"/>
    <property type="project" value="TreeGrafter"/>
</dbReference>
<comment type="subcellular location">
    <subcellularLocation>
        <location evidence="1">Membrane</location>
        <topology evidence="1">Multi-pass membrane protein</topology>
    </subcellularLocation>
</comment>
<dbReference type="AlphaFoldDB" id="A0A1J5T2Y5"/>
<dbReference type="GO" id="GO:0016020">
    <property type="term" value="C:membrane"/>
    <property type="evidence" value="ECO:0007669"/>
    <property type="project" value="UniProtKB-SubCell"/>
</dbReference>
<dbReference type="InterPro" id="IPR001694">
    <property type="entry name" value="NADH_UbQ_OxRdtase_su1/FPO"/>
</dbReference>